<gene>
    <name evidence="1" type="ORF">DV515_00004382</name>
</gene>
<dbReference type="AlphaFoldDB" id="A0A3L8SQ24"/>
<keyword evidence="2" id="KW-1185">Reference proteome</keyword>
<reference evidence="1 2" key="1">
    <citation type="journal article" date="2018" name="Proc. R. Soc. B">
        <title>A non-coding region near Follistatin controls head colour polymorphism in the Gouldian finch.</title>
        <authorList>
            <person name="Toomey M.B."/>
            <person name="Marques C.I."/>
            <person name="Andrade P."/>
            <person name="Araujo P.M."/>
            <person name="Sabatino S."/>
            <person name="Gazda M.A."/>
            <person name="Afonso S."/>
            <person name="Lopes R.J."/>
            <person name="Corbo J.C."/>
            <person name="Carneiro M."/>
        </authorList>
    </citation>
    <scope>NUCLEOTIDE SEQUENCE [LARGE SCALE GENOMIC DNA]</scope>
    <source>
        <strain evidence="1">Red01</strain>
        <tissue evidence="1">Muscle</tissue>
    </source>
</reference>
<evidence type="ECO:0000313" key="2">
    <source>
        <dbReference type="Proteomes" id="UP000276834"/>
    </source>
</evidence>
<comment type="caution">
    <text evidence="1">The sequence shown here is derived from an EMBL/GenBank/DDBJ whole genome shotgun (WGS) entry which is preliminary data.</text>
</comment>
<accession>A0A3L8SQ24</accession>
<organism evidence="1 2">
    <name type="scientific">Chloebia gouldiae</name>
    <name type="common">Gouldian finch</name>
    <name type="synonym">Erythrura gouldiae</name>
    <dbReference type="NCBI Taxonomy" id="44316"/>
    <lineage>
        <taxon>Eukaryota</taxon>
        <taxon>Metazoa</taxon>
        <taxon>Chordata</taxon>
        <taxon>Craniata</taxon>
        <taxon>Vertebrata</taxon>
        <taxon>Euteleostomi</taxon>
        <taxon>Archelosauria</taxon>
        <taxon>Archosauria</taxon>
        <taxon>Dinosauria</taxon>
        <taxon>Saurischia</taxon>
        <taxon>Theropoda</taxon>
        <taxon>Coelurosauria</taxon>
        <taxon>Aves</taxon>
        <taxon>Neognathae</taxon>
        <taxon>Neoaves</taxon>
        <taxon>Telluraves</taxon>
        <taxon>Australaves</taxon>
        <taxon>Passeriformes</taxon>
        <taxon>Passeroidea</taxon>
        <taxon>Passeridae</taxon>
        <taxon>Chloebia</taxon>
    </lineage>
</organism>
<feature type="non-terminal residue" evidence="1">
    <location>
        <position position="66"/>
    </location>
</feature>
<proteinExistence type="predicted"/>
<dbReference type="OrthoDB" id="20872at2759"/>
<dbReference type="EMBL" id="QUSF01000009">
    <property type="protein sequence ID" value="RLW06264.1"/>
    <property type="molecule type" value="Genomic_DNA"/>
</dbReference>
<protein>
    <submittedName>
        <fullName evidence="1">Uncharacterized protein</fullName>
    </submittedName>
</protein>
<evidence type="ECO:0000313" key="1">
    <source>
        <dbReference type="EMBL" id="RLW06264.1"/>
    </source>
</evidence>
<sequence>MMLRLLLSHGYNVEMCLDFMCQGIFGNSFVWPVSELKPIPSWTIWTRCQCKCTRGFIWCRPPVCEA</sequence>
<name>A0A3L8SQ24_CHLGU</name>
<dbReference type="Proteomes" id="UP000276834">
    <property type="component" value="Unassembled WGS sequence"/>
</dbReference>